<dbReference type="Proteomes" id="UP000000683">
    <property type="component" value="Chromosome"/>
</dbReference>
<sequence length="312" mass="34520">MQNYPIGTPGKPWGEEEKEEWKQRQTIKRSYNDEVLKQLGSIPEGFELKQYGALPYDESRYPLYAIVPKDMPKNIPKDMPTNIDAAKPAVLVTGGVHGYETSGVQGALQFINTKLSDYAEDFTIIVVPCVSPWGYETINRWDQYALDPNRSFYPNSPAPESAQLMAFVESLNLPFTLHIDLHETTDTDNSEFRPALAARDATTHDNWNIPDGFYLVANTPNPQKQFQEAIIDAVKQITHIAPADESGKIIGADLLSEGVICYDKKALYLCGGMTGAAYVTTTEVYPDSANATAENCNAAQVAVITAALKYIK</sequence>
<comment type="cofactor">
    <cofactor evidence="1">
        <name>Zn(2+)</name>
        <dbReference type="ChEBI" id="CHEBI:29105"/>
    </cofactor>
</comment>
<dbReference type="RefSeq" id="WP_013784802.1">
    <property type="nucleotide sequence ID" value="NC_015554.1"/>
</dbReference>
<organism evidence="8 9">
    <name type="scientific">Alteromonas naphthalenivorans</name>
    <dbReference type="NCBI Taxonomy" id="715451"/>
    <lineage>
        <taxon>Bacteria</taxon>
        <taxon>Pseudomonadati</taxon>
        <taxon>Pseudomonadota</taxon>
        <taxon>Gammaproteobacteria</taxon>
        <taxon>Alteromonadales</taxon>
        <taxon>Alteromonadaceae</taxon>
        <taxon>Alteromonas/Salinimonas group</taxon>
        <taxon>Alteromonas</taxon>
    </lineage>
</organism>
<evidence type="ECO:0000259" key="7">
    <source>
        <dbReference type="PROSITE" id="PS52035"/>
    </source>
</evidence>
<evidence type="ECO:0000256" key="5">
    <source>
        <dbReference type="PROSITE-ProRule" id="PRU01379"/>
    </source>
</evidence>
<feature type="region of interest" description="Disordered" evidence="6">
    <location>
        <begin position="1"/>
        <end position="21"/>
    </location>
</feature>
<evidence type="ECO:0000313" key="9">
    <source>
        <dbReference type="Proteomes" id="UP000000683"/>
    </source>
</evidence>
<dbReference type="GO" id="GO:0006508">
    <property type="term" value="P:proteolysis"/>
    <property type="evidence" value="ECO:0007669"/>
    <property type="project" value="InterPro"/>
</dbReference>
<dbReference type="Gene3D" id="3.40.630.10">
    <property type="entry name" value="Zn peptidases"/>
    <property type="match status" value="1"/>
</dbReference>
<dbReference type="PROSITE" id="PS52035">
    <property type="entry name" value="PEPTIDASE_M14"/>
    <property type="match status" value="1"/>
</dbReference>
<dbReference type="InterPro" id="IPR000834">
    <property type="entry name" value="Peptidase_M14"/>
</dbReference>
<evidence type="ECO:0000256" key="1">
    <source>
        <dbReference type="ARBA" id="ARBA00001947"/>
    </source>
</evidence>
<comment type="similarity">
    <text evidence="5">Belongs to the peptidase M14 family.</text>
</comment>
<dbReference type="GO" id="GO:0008270">
    <property type="term" value="F:zinc ion binding"/>
    <property type="evidence" value="ECO:0007669"/>
    <property type="project" value="InterPro"/>
</dbReference>
<dbReference type="eggNOG" id="COG3608">
    <property type="taxonomic scope" value="Bacteria"/>
</dbReference>
<dbReference type="OrthoDB" id="5290048at2"/>
<evidence type="ECO:0000256" key="3">
    <source>
        <dbReference type="ARBA" id="ARBA00022801"/>
    </source>
</evidence>
<dbReference type="SUPFAM" id="SSF53187">
    <property type="entry name" value="Zn-dependent exopeptidases"/>
    <property type="match status" value="1"/>
</dbReference>
<reference evidence="8 9" key="1">
    <citation type="journal article" date="2011" name="J. Bacteriol.">
        <title>Complete genome sequence of the polycyclic aromatic hydrocarbon-degrading bacterium Alteromonas sp. strain SN2.</title>
        <authorList>
            <person name="Jin H.M."/>
            <person name="Jeong H."/>
            <person name="Moon E.J."/>
            <person name="Math R.K."/>
            <person name="Lee K."/>
            <person name="Kim H.J."/>
            <person name="Jeon C.O."/>
            <person name="Oh T.K."/>
            <person name="Kim J.F."/>
        </authorList>
    </citation>
    <scope>NUCLEOTIDE SEQUENCE [LARGE SCALE GENOMIC DNA]</scope>
    <source>
        <strain evidence="9">JCM 17741 / KACC 18427 / KCTC 11700BP / SN2</strain>
    </source>
</reference>
<protein>
    <submittedName>
        <fullName evidence="8">Zn-dependent enzyme from deacylase/carboxypeptidase superfamily protein</fullName>
    </submittedName>
</protein>
<evidence type="ECO:0000256" key="6">
    <source>
        <dbReference type="SAM" id="MobiDB-lite"/>
    </source>
</evidence>
<comment type="caution">
    <text evidence="5">Lacks conserved residue(s) required for the propagation of feature annotation.</text>
</comment>
<keyword evidence="3" id="KW-0378">Hydrolase</keyword>
<feature type="domain" description="Peptidase M14" evidence="7">
    <location>
        <begin position="27"/>
        <end position="312"/>
    </location>
</feature>
<gene>
    <name evidence="8" type="ordered locus">ambt_11750</name>
</gene>
<accession>F5ZDA9</accession>
<keyword evidence="4" id="KW-0862">Zinc</keyword>
<dbReference type="InterPro" id="IPR055438">
    <property type="entry name" value="AstE_AspA_cat"/>
</dbReference>
<dbReference type="EMBL" id="CP002339">
    <property type="protein sequence ID" value="AEF03871.1"/>
    <property type="molecule type" value="Genomic_DNA"/>
</dbReference>
<keyword evidence="9" id="KW-1185">Reference proteome</keyword>
<dbReference type="AlphaFoldDB" id="F5ZDA9"/>
<keyword evidence="2" id="KW-0479">Metal-binding</keyword>
<dbReference type="GO" id="GO:0004181">
    <property type="term" value="F:metallocarboxypeptidase activity"/>
    <property type="evidence" value="ECO:0007669"/>
    <property type="project" value="InterPro"/>
</dbReference>
<dbReference type="KEGG" id="alt:ambt_11750"/>
<evidence type="ECO:0000313" key="8">
    <source>
        <dbReference type="EMBL" id="AEF03871.1"/>
    </source>
</evidence>
<dbReference type="GO" id="GO:0016788">
    <property type="term" value="F:hydrolase activity, acting on ester bonds"/>
    <property type="evidence" value="ECO:0007669"/>
    <property type="project" value="InterPro"/>
</dbReference>
<dbReference type="HOGENOM" id="CLU_079078_0_0_6"/>
<dbReference type="Pfam" id="PF24827">
    <property type="entry name" value="AstE_AspA_cat"/>
    <property type="match status" value="1"/>
</dbReference>
<evidence type="ECO:0000256" key="2">
    <source>
        <dbReference type="ARBA" id="ARBA00022723"/>
    </source>
</evidence>
<dbReference type="CDD" id="cd06231">
    <property type="entry name" value="M14_REP34-like"/>
    <property type="match status" value="1"/>
</dbReference>
<evidence type="ECO:0000256" key="4">
    <source>
        <dbReference type="ARBA" id="ARBA00022833"/>
    </source>
</evidence>
<proteinExistence type="inferred from homology"/>
<name>F5ZDA9_ALTNA</name>